<name>A0ABC8RNQ7_9AQUA</name>
<organism evidence="1 2">
    <name type="scientific">Ilex paraguariensis</name>
    <name type="common">yerba mate</name>
    <dbReference type="NCBI Taxonomy" id="185542"/>
    <lineage>
        <taxon>Eukaryota</taxon>
        <taxon>Viridiplantae</taxon>
        <taxon>Streptophyta</taxon>
        <taxon>Embryophyta</taxon>
        <taxon>Tracheophyta</taxon>
        <taxon>Spermatophyta</taxon>
        <taxon>Magnoliopsida</taxon>
        <taxon>eudicotyledons</taxon>
        <taxon>Gunneridae</taxon>
        <taxon>Pentapetalae</taxon>
        <taxon>asterids</taxon>
        <taxon>campanulids</taxon>
        <taxon>Aquifoliales</taxon>
        <taxon>Aquifoliaceae</taxon>
        <taxon>Ilex</taxon>
    </lineage>
</organism>
<gene>
    <name evidence="1" type="ORF">ILEXP_LOCUS12032</name>
</gene>
<keyword evidence="2" id="KW-1185">Reference proteome</keyword>
<evidence type="ECO:0000313" key="1">
    <source>
        <dbReference type="EMBL" id="CAK9144283.1"/>
    </source>
</evidence>
<sequence length="93" mass="10284">MWSPSSLDRTLLRTDSLRMALTSTTFSKVEADDSPLMCSVWTCSLRILATNLFPKILQNSIFKIVCAFKQNNVGNSGILFDPSARTALALKTL</sequence>
<accession>A0ABC8RNQ7</accession>
<reference evidence="1 2" key="1">
    <citation type="submission" date="2024-02" db="EMBL/GenBank/DDBJ databases">
        <authorList>
            <person name="Vignale AGUSTIN F."/>
            <person name="Sosa J E."/>
            <person name="Modenutti C."/>
        </authorList>
    </citation>
    <scope>NUCLEOTIDE SEQUENCE [LARGE SCALE GENOMIC DNA]</scope>
</reference>
<evidence type="ECO:0000313" key="2">
    <source>
        <dbReference type="Proteomes" id="UP001642360"/>
    </source>
</evidence>
<protein>
    <submittedName>
        <fullName evidence="1">Uncharacterized protein</fullName>
    </submittedName>
</protein>
<proteinExistence type="predicted"/>
<dbReference type="EMBL" id="CAUOFW020001385">
    <property type="protein sequence ID" value="CAK9144283.1"/>
    <property type="molecule type" value="Genomic_DNA"/>
</dbReference>
<dbReference type="AlphaFoldDB" id="A0ABC8RNQ7"/>
<comment type="caution">
    <text evidence="1">The sequence shown here is derived from an EMBL/GenBank/DDBJ whole genome shotgun (WGS) entry which is preliminary data.</text>
</comment>
<dbReference type="Proteomes" id="UP001642360">
    <property type="component" value="Unassembled WGS sequence"/>
</dbReference>